<dbReference type="PANTHER" id="PTHR43283">
    <property type="entry name" value="BETA-LACTAMASE-RELATED"/>
    <property type="match status" value="1"/>
</dbReference>
<gene>
    <name evidence="3" type="ORF">AB433_16220</name>
</gene>
<organism evidence="3 4">
    <name type="scientific">Croceicoccus naphthovorans</name>
    <dbReference type="NCBI Taxonomy" id="1348774"/>
    <lineage>
        <taxon>Bacteria</taxon>
        <taxon>Pseudomonadati</taxon>
        <taxon>Pseudomonadota</taxon>
        <taxon>Alphaproteobacteria</taxon>
        <taxon>Sphingomonadales</taxon>
        <taxon>Erythrobacteraceae</taxon>
        <taxon>Croceicoccus</taxon>
    </lineage>
</organism>
<dbReference type="PATRIC" id="fig|1348774.3.peg.3405"/>
<dbReference type="Proteomes" id="UP000035287">
    <property type="component" value="Chromosome"/>
</dbReference>
<dbReference type="InterPro" id="IPR001466">
    <property type="entry name" value="Beta-lactam-related"/>
</dbReference>
<evidence type="ECO:0000259" key="2">
    <source>
        <dbReference type="Pfam" id="PF00144"/>
    </source>
</evidence>
<evidence type="ECO:0000313" key="4">
    <source>
        <dbReference type="Proteomes" id="UP000035287"/>
    </source>
</evidence>
<feature type="domain" description="Beta-lactamase-related" evidence="2">
    <location>
        <begin position="56"/>
        <end position="339"/>
    </location>
</feature>
<dbReference type="KEGG" id="cna:AB433_16220"/>
<feature type="region of interest" description="Disordered" evidence="1">
    <location>
        <begin position="1"/>
        <end position="32"/>
    </location>
</feature>
<protein>
    <submittedName>
        <fullName evidence="3">Beta-lactamase</fullName>
    </submittedName>
</protein>
<sequence>MLPALSACGVDDDGTPPPPSAESLAATAKGDTGASREGLARAIDGVFANEVGETRALLVMRDGKVVAERYAEGFGPETRHVGWSLTKTVTGVLIGMLIADGSLSLDEPAPLPLWQRSGDPRSEVTIRELLQMRSGLRHAEGADPSYTADTARMLFLDGRDDMAHYAATQPLDADPGSEYDYSTATSVILADVATRALTPSDRPEVRHAAMATYLQERLFEPLGMTSAYPEFDASGTLTGGSMIHATARDWATFGEMLRKGGVTHNGTRVVPRKWIAFMSTPSPTDPAFGAHLWLNRARPEGRDPVLFPGDAPKSLIAMLGFRGQYVVVSPEQGLTVVRLGVSSEEDQVPLRAAMGALVASFPLERQ</sequence>
<proteinExistence type="predicted"/>
<dbReference type="EMBL" id="CP011770">
    <property type="protein sequence ID" value="AKM11931.1"/>
    <property type="molecule type" value="Genomic_DNA"/>
</dbReference>
<accession>A0A0G3XMQ9</accession>
<dbReference type="Pfam" id="PF00144">
    <property type="entry name" value="Beta-lactamase"/>
    <property type="match status" value="1"/>
</dbReference>
<dbReference type="InterPro" id="IPR012338">
    <property type="entry name" value="Beta-lactam/transpept-like"/>
</dbReference>
<dbReference type="AlphaFoldDB" id="A0A0G3XMQ9"/>
<dbReference type="OrthoDB" id="9814204at2"/>
<keyword evidence="4" id="KW-1185">Reference proteome</keyword>
<dbReference type="InterPro" id="IPR050789">
    <property type="entry name" value="Diverse_Enzym_Activities"/>
</dbReference>
<evidence type="ECO:0000256" key="1">
    <source>
        <dbReference type="SAM" id="MobiDB-lite"/>
    </source>
</evidence>
<evidence type="ECO:0000313" key="3">
    <source>
        <dbReference type="EMBL" id="AKM11931.1"/>
    </source>
</evidence>
<dbReference type="SUPFAM" id="SSF56601">
    <property type="entry name" value="beta-lactamase/transpeptidase-like"/>
    <property type="match status" value="1"/>
</dbReference>
<dbReference type="PANTHER" id="PTHR43283:SF7">
    <property type="entry name" value="BETA-LACTAMASE-RELATED DOMAIN-CONTAINING PROTEIN"/>
    <property type="match status" value="1"/>
</dbReference>
<name>A0A0G3XMQ9_9SPHN</name>
<reference evidence="3 4" key="1">
    <citation type="submission" date="2015-06" db="EMBL/GenBank/DDBJ databases">
        <authorList>
            <person name="Zeng Y."/>
            <person name="Huang Y."/>
        </authorList>
    </citation>
    <scope>NUCLEOTIDE SEQUENCE [LARGE SCALE GENOMIC DNA]</scope>
    <source>
        <strain evidence="3 4">PQ-2</strain>
    </source>
</reference>
<dbReference type="Gene3D" id="3.40.710.10">
    <property type="entry name" value="DD-peptidase/beta-lactamase superfamily"/>
    <property type="match status" value="1"/>
</dbReference>